<sequence length="1045" mass="116691">MKKLFILSLLCLCSVSMAFSQQKVSGKVTDNNGVPIPGVNIIKKKTTQGTVTNIDGQYAIADVKPSDILVFSFLGFETIEKQVGKQSVINVVLESSNLQLNEVVAVGYGTVKRKDLTGAVARVEAADLVKTPTSNFDQALAGRVAGVQVSSADGTPGEGLNIVIRGGNSITGDNSPLYVVDGIPLEDFDPASVSSKDIKSFDVLKDASATAIYGSRGANGVIVITTKGGRTDGKTDIRLSASHGIQFIPNRLEVLSPYEYVKYQQNIAYAKDGYVAGTYTKAFLADWVDPELYKNSKGTSWQDEIFRTSRIQNYNFTLSGGNKTSSIYYSAEYLDQEGTLINTGFKKILNNLKFTHKASPKLDFRGYLQYTYINRKGINISGNNYTSIIRDAIQFRPVEPINNDGAEEGGYDPFDDDYKYLFNPVKNLNNTTRDYRYDVIRGNLTANYKFTKDLTLRLSANYQTDTRKENVFYGADTQQGARGNDHINGTIAQRRYQTLSTSNTLNYKKKFRKTRFEALVGVEAQARLYDFAWLKSSEIPTDAFGINKLDIGTSPAIPKTLKSESTLLSYFGRVNYTYKDKYLFTANFRADGSSKFRKENRWGYFPSVSFAWRAGEEDFIQNLGIFSNLKIRTGWGLTGNNRIGDFDAFNLLGVSTASGYVWGNGENYMPGAYQTNLGVPDLRWETTAQTNLGIDFGFFNQRVNGGIDFYYKRTKDLLLNAEMALSTGFNKVQQNIGEVENRGLEFSINTVNVQTRDFKWKTNINISFNKNKTIKLNDGQDAIYTNPNWNYHYNEYQYITKVGDPVGMIYGLEFDGIYQMEDFNWDNKAQSYLLKEGYADNGALPVAPGSVKFVDQNGDGTINENDRVVIGDPHPDHFGGITNDFSYKNFDLQIFFQWSYGFDILNANKAVFEVPSASPMNGFKALADAWIPQNTDTNVGTIVYNSVYGAPPKGNWIDNRYIEDGSYLKLKTISLGYNLPKTILEKLKLKKCRLSLSAQNLYTWTNYSGYDPDVSVGRYGALTPSLDYSAYPQSVTILGGLEVTF</sequence>
<gene>
    <name evidence="17" type="ORF">DF185_00200</name>
</gene>
<dbReference type="InterPro" id="IPR000531">
    <property type="entry name" value="Beta-barrel_TonB"/>
</dbReference>
<evidence type="ECO:0000256" key="9">
    <source>
        <dbReference type="ARBA" id="ARBA00023077"/>
    </source>
</evidence>
<dbReference type="RefSeq" id="WP_110358711.1">
    <property type="nucleotide sequence ID" value="NZ_QFLI01000001.1"/>
</dbReference>
<feature type="domain" description="TonB-dependent receptor plug" evidence="16">
    <location>
        <begin position="113"/>
        <end position="221"/>
    </location>
</feature>
<evidence type="ECO:0000256" key="7">
    <source>
        <dbReference type="ARBA" id="ARBA00023004"/>
    </source>
</evidence>
<accession>A0A2V4A597</accession>
<name>A0A2V4A597_9BACT</name>
<keyword evidence="18" id="KW-1185">Reference proteome</keyword>
<keyword evidence="7" id="KW-0408">Iron</keyword>
<evidence type="ECO:0000256" key="11">
    <source>
        <dbReference type="ARBA" id="ARBA00023237"/>
    </source>
</evidence>
<dbReference type="Gene3D" id="2.40.170.20">
    <property type="entry name" value="TonB-dependent receptor, beta-barrel domain"/>
    <property type="match status" value="1"/>
</dbReference>
<dbReference type="InterPro" id="IPR037066">
    <property type="entry name" value="Plug_dom_sf"/>
</dbReference>
<dbReference type="Pfam" id="PF00593">
    <property type="entry name" value="TonB_dep_Rec_b-barrel"/>
    <property type="match status" value="1"/>
</dbReference>
<evidence type="ECO:0000256" key="14">
    <source>
        <dbReference type="SAM" id="SignalP"/>
    </source>
</evidence>
<dbReference type="EMBL" id="QFLI01000001">
    <property type="protein sequence ID" value="PXY02550.1"/>
    <property type="molecule type" value="Genomic_DNA"/>
</dbReference>
<dbReference type="OrthoDB" id="1096961at2"/>
<organism evidence="17 18">
    <name type="scientific">Marinifilum breve</name>
    <dbReference type="NCBI Taxonomy" id="2184082"/>
    <lineage>
        <taxon>Bacteria</taxon>
        <taxon>Pseudomonadati</taxon>
        <taxon>Bacteroidota</taxon>
        <taxon>Bacteroidia</taxon>
        <taxon>Marinilabiliales</taxon>
        <taxon>Marinifilaceae</taxon>
    </lineage>
</organism>
<dbReference type="NCBIfam" id="TIGR04056">
    <property type="entry name" value="OMP_RagA_SusC"/>
    <property type="match status" value="1"/>
</dbReference>
<proteinExistence type="inferred from homology"/>
<dbReference type="NCBIfam" id="TIGR04057">
    <property type="entry name" value="SusC_RagA_signa"/>
    <property type="match status" value="1"/>
</dbReference>
<feature type="domain" description="TonB-dependent receptor-like beta-barrel" evidence="15">
    <location>
        <begin position="404"/>
        <end position="775"/>
    </location>
</feature>
<dbReference type="Pfam" id="PF13715">
    <property type="entry name" value="CarbopepD_reg_2"/>
    <property type="match status" value="1"/>
</dbReference>
<dbReference type="Gene3D" id="2.170.130.10">
    <property type="entry name" value="TonB-dependent receptor, plug domain"/>
    <property type="match status" value="1"/>
</dbReference>
<keyword evidence="4" id="KW-0410">Iron transport</keyword>
<dbReference type="PANTHER" id="PTHR32552">
    <property type="entry name" value="FERRICHROME IRON RECEPTOR-RELATED"/>
    <property type="match status" value="1"/>
</dbReference>
<evidence type="ECO:0000256" key="4">
    <source>
        <dbReference type="ARBA" id="ARBA00022496"/>
    </source>
</evidence>
<dbReference type="InterPro" id="IPR008969">
    <property type="entry name" value="CarboxyPept-like_regulatory"/>
</dbReference>
<comment type="caution">
    <text evidence="17">The sequence shown here is derived from an EMBL/GenBank/DDBJ whole genome shotgun (WGS) entry which is preliminary data.</text>
</comment>
<feature type="chain" id="PRO_5016077318" evidence="14">
    <location>
        <begin position="19"/>
        <end position="1045"/>
    </location>
</feature>
<keyword evidence="17" id="KW-0675">Receptor</keyword>
<keyword evidence="8" id="KW-0406">Ion transport</keyword>
<reference evidence="17 18" key="1">
    <citation type="submission" date="2018-05" db="EMBL/GenBank/DDBJ databases">
        <title>Marinifilum breve JC075T sp. nov., a marine bacterium isolated from Yongle Blue Hole in the South China Sea.</title>
        <authorList>
            <person name="Fu T."/>
        </authorList>
    </citation>
    <scope>NUCLEOTIDE SEQUENCE [LARGE SCALE GENOMIC DNA]</scope>
    <source>
        <strain evidence="17 18">JC075</strain>
    </source>
</reference>
<evidence type="ECO:0000256" key="10">
    <source>
        <dbReference type="ARBA" id="ARBA00023136"/>
    </source>
</evidence>
<feature type="signal peptide" evidence="14">
    <location>
        <begin position="1"/>
        <end position="18"/>
    </location>
</feature>
<dbReference type="InterPro" id="IPR023996">
    <property type="entry name" value="TonB-dep_OMP_SusC/RagA"/>
</dbReference>
<evidence type="ECO:0000256" key="1">
    <source>
        <dbReference type="ARBA" id="ARBA00004571"/>
    </source>
</evidence>
<dbReference type="FunFam" id="2.170.130.10:FF:000008">
    <property type="entry name" value="SusC/RagA family TonB-linked outer membrane protein"/>
    <property type="match status" value="1"/>
</dbReference>
<evidence type="ECO:0000313" key="18">
    <source>
        <dbReference type="Proteomes" id="UP000248079"/>
    </source>
</evidence>
<comment type="subcellular location">
    <subcellularLocation>
        <location evidence="1 12">Cell outer membrane</location>
        <topology evidence="1 12">Multi-pass membrane protein</topology>
    </subcellularLocation>
</comment>
<keyword evidence="9 13" id="KW-0798">TonB box</keyword>
<keyword evidence="11 12" id="KW-0998">Cell outer membrane</keyword>
<dbReference type="InterPro" id="IPR039426">
    <property type="entry name" value="TonB-dep_rcpt-like"/>
</dbReference>
<keyword evidence="6 14" id="KW-0732">Signal</keyword>
<dbReference type="Gene3D" id="2.60.40.1120">
    <property type="entry name" value="Carboxypeptidase-like, regulatory domain"/>
    <property type="match status" value="1"/>
</dbReference>
<keyword evidence="3 12" id="KW-1134">Transmembrane beta strand</keyword>
<dbReference type="InterPro" id="IPR023997">
    <property type="entry name" value="TonB-dep_OMP_SusC/RagA_CS"/>
</dbReference>
<evidence type="ECO:0000313" key="17">
    <source>
        <dbReference type="EMBL" id="PXY02550.1"/>
    </source>
</evidence>
<evidence type="ECO:0000256" key="12">
    <source>
        <dbReference type="PROSITE-ProRule" id="PRU01360"/>
    </source>
</evidence>
<keyword evidence="2 12" id="KW-0813">Transport</keyword>
<comment type="similarity">
    <text evidence="12 13">Belongs to the TonB-dependent receptor family.</text>
</comment>
<dbReference type="AlphaFoldDB" id="A0A2V4A597"/>
<evidence type="ECO:0000256" key="13">
    <source>
        <dbReference type="RuleBase" id="RU003357"/>
    </source>
</evidence>
<evidence type="ECO:0000256" key="5">
    <source>
        <dbReference type="ARBA" id="ARBA00022692"/>
    </source>
</evidence>
<dbReference type="Proteomes" id="UP000248079">
    <property type="component" value="Unassembled WGS sequence"/>
</dbReference>
<dbReference type="PROSITE" id="PS52016">
    <property type="entry name" value="TONB_DEPENDENT_REC_3"/>
    <property type="match status" value="1"/>
</dbReference>
<evidence type="ECO:0000256" key="8">
    <source>
        <dbReference type="ARBA" id="ARBA00023065"/>
    </source>
</evidence>
<dbReference type="PANTHER" id="PTHR32552:SF68">
    <property type="entry name" value="FERRICHROME OUTER MEMBRANE TRANSPORTER_PHAGE RECEPTOR"/>
    <property type="match status" value="1"/>
</dbReference>
<keyword evidence="10 12" id="KW-0472">Membrane</keyword>
<dbReference type="GO" id="GO:0015344">
    <property type="term" value="F:siderophore uptake transmembrane transporter activity"/>
    <property type="evidence" value="ECO:0007669"/>
    <property type="project" value="TreeGrafter"/>
</dbReference>
<dbReference type="GO" id="GO:0009279">
    <property type="term" value="C:cell outer membrane"/>
    <property type="evidence" value="ECO:0007669"/>
    <property type="project" value="UniProtKB-SubCell"/>
</dbReference>
<protein>
    <submittedName>
        <fullName evidence="17">TonB-dependent receptor</fullName>
    </submittedName>
</protein>
<dbReference type="SUPFAM" id="SSF56935">
    <property type="entry name" value="Porins"/>
    <property type="match status" value="1"/>
</dbReference>
<evidence type="ECO:0000256" key="3">
    <source>
        <dbReference type="ARBA" id="ARBA00022452"/>
    </source>
</evidence>
<evidence type="ECO:0000256" key="6">
    <source>
        <dbReference type="ARBA" id="ARBA00022729"/>
    </source>
</evidence>
<dbReference type="InterPro" id="IPR012910">
    <property type="entry name" value="Plug_dom"/>
</dbReference>
<evidence type="ECO:0000256" key="2">
    <source>
        <dbReference type="ARBA" id="ARBA00022448"/>
    </source>
</evidence>
<evidence type="ECO:0000259" key="16">
    <source>
        <dbReference type="Pfam" id="PF07715"/>
    </source>
</evidence>
<dbReference type="InterPro" id="IPR036942">
    <property type="entry name" value="Beta-barrel_TonB_sf"/>
</dbReference>
<evidence type="ECO:0000259" key="15">
    <source>
        <dbReference type="Pfam" id="PF00593"/>
    </source>
</evidence>
<keyword evidence="5 12" id="KW-0812">Transmembrane</keyword>
<dbReference type="SUPFAM" id="SSF49464">
    <property type="entry name" value="Carboxypeptidase regulatory domain-like"/>
    <property type="match status" value="1"/>
</dbReference>
<dbReference type="Pfam" id="PF07715">
    <property type="entry name" value="Plug"/>
    <property type="match status" value="1"/>
</dbReference>